<dbReference type="EMBL" id="QYUM01000003">
    <property type="protein sequence ID" value="RJF91482.1"/>
    <property type="molecule type" value="Genomic_DNA"/>
</dbReference>
<sequence length="212" mass="23816">MAWTLLAILAVPLAYGAAGYVSGFIPVNDNWREAKQGVTIYVETNGVHTSLILPIAAEGIDWRGLVSPNDLADPRYAGDHYGFGWGERRFYLNTPTWADLDARTVIRATIGSDETLVHVDHVVRPFPDRWRRPLRLSSDEYRRLSAYIRASFAPGRPKPIPGYTPSDIFYEGRGHYDAITTCNEWTGAALRATGVRVGAWTPFESGVMRWFR</sequence>
<organism evidence="1 2">
    <name type="scientific">Sphingomonas cavernae</name>
    <dbReference type="NCBI Taxonomy" id="2320861"/>
    <lineage>
        <taxon>Bacteria</taxon>
        <taxon>Pseudomonadati</taxon>
        <taxon>Pseudomonadota</taxon>
        <taxon>Alphaproteobacteria</taxon>
        <taxon>Sphingomonadales</taxon>
        <taxon>Sphingomonadaceae</taxon>
        <taxon>Sphingomonas</taxon>
    </lineage>
</organism>
<keyword evidence="2" id="KW-1185">Reference proteome</keyword>
<evidence type="ECO:0000313" key="1">
    <source>
        <dbReference type="EMBL" id="RJF91482.1"/>
    </source>
</evidence>
<reference evidence="1 2" key="1">
    <citation type="submission" date="2018-09" db="EMBL/GenBank/DDBJ databases">
        <authorList>
            <person name="Zhu H."/>
        </authorList>
    </citation>
    <scope>NUCLEOTIDE SEQUENCE [LARGE SCALE GENOMIC DNA]</scope>
    <source>
        <strain evidence="1 2">K2R01-6</strain>
    </source>
</reference>
<dbReference type="InterPro" id="IPR011727">
    <property type="entry name" value="CHP02117"/>
</dbReference>
<dbReference type="NCBIfam" id="TIGR02117">
    <property type="entry name" value="chp_urease_rgn"/>
    <property type="match status" value="1"/>
</dbReference>
<accession>A0A418WNC3</accession>
<gene>
    <name evidence="1" type="ORF">D3876_09285</name>
</gene>
<dbReference type="Pfam" id="PF09601">
    <property type="entry name" value="DUF2459"/>
    <property type="match status" value="1"/>
</dbReference>
<proteinExistence type="predicted"/>
<dbReference type="OrthoDB" id="211174at2"/>
<evidence type="ECO:0000313" key="2">
    <source>
        <dbReference type="Proteomes" id="UP000286100"/>
    </source>
</evidence>
<name>A0A418WNC3_9SPHN</name>
<dbReference type="Proteomes" id="UP000286100">
    <property type="component" value="Unassembled WGS sequence"/>
</dbReference>
<comment type="caution">
    <text evidence="1">The sequence shown here is derived from an EMBL/GenBank/DDBJ whole genome shotgun (WGS) entry which is preliminary data.</text>
</comment>
<protein>
    <submittedName>
        <fullName evidence="1">TIGR02117 family protein</fullName>
    </submittedName>
</protein>
<dbReference type="AlphaFoldDB" id="A0A418WNC3"/>